<proteinExistence type="predicted"/>
<protein>
    <recommendedName>
        <fullName evidence="2">CSD domain-containing protein</fullName>
    </recommendedName>
</protein>
<feature type="region of interest" description="Disordered" evidence="1">
    <location>
        <begin position="40"/>
        <end position="86"/>
    </location>
</feature>
<feature type="compositionally biased region" description="Gly residues" evidence="1">
    <location>
        <begin position="67"/>
        <end position="86"/>
    </location>
</feature>
<gene>
    <name evidence="3" type="ORF">PGLA1383_LOCUS47155</name>
    <name evidence="4" type="ORF">PGLA2088_LOCUS48382</name>
</gene>
<dbReference type="PANTHER" id="PTHR46565:SF20">
    <property type="entry name" value="COLD SHOCK DOMAIN-CONTAINING PROTEIN 4"/>
    <property type="match status" value="1"/>
</dbReference>
<dbReference type="Gene3D" id="2.40.50.140">
    <property type="entry name" value="Nucleic acid-binding proteins"/>
    <property type="match status" value="1"/>
</dbReference>
<dbReference type="Proteomes" id="UP000654075">
    <property type="component" value="Unassembled WGS sequence"/>
</dbReference>
<dbReference type="Proteomes" id="UP000626109">
    <property type="component" value="Unassembled WGS sequence"/>
</dbReference>
<dbReference type="InterPro" id="IPR011129">
    <property type="entry name" value="CSD"/>
</dbReference>
<dbReference type="AlphaFoldDB" id="A0A813LN24"/>
<dbReference type="PROSITE" id="PS00352">
    <property type="entry name" value="CSD_1"/>
    <property type="match status" value="1"/>
</dbReference>
<evidence type="ECO:0000313" key="6">
    <source>
        <dbReference type="Proteomes" id="UP000654075"/>
    </source>
</evidence>
<evidence type="ECO:0000259" key="2">
    <source>
        <dbReference type="PROSITE" id="PS51857"/>
    </source>
</evidence>
<comment type="caution">
    <text evidence="4">The sequence shown here is derived from an EMBL/GenBank/DDBJ whole genome shotgun (WGS) entry which is preliminary data.</text>
</comment>
<evidence type="ECO:0000256" key="1">
    <source>
        <dbReference type="SAM" id="MobiDB-lite"/>
    </source>
</evidence>
<dbReference type="CDD" id="cd04458">
    <property type="entry name" value="CSP_CDS"/>
    <property type="match status" value="1"/>
</dbReference>
<accession>A0A813LN24</accession>
<organism evidence="4 5">
    <name type="scientific">Polarella glacialis</name>
    <name type="common">Dinoflagellate</name>
    <dbReference type="NCBI Taxonomy" id="89957"/>
    <lineage>
        <taxon>Eukaryota</taxon>
        <taxon>Sar</taxon>
        <taxon>Alveolata</taxon>
        <taxon>Dinophyceae</taxon>
        <taxon>Suessiales</taxon>
        <taxon>Suessiaceae</taxon>
        <taxon>Polarella</taxon>
    </lineage>
</organism>
<dbReference type="OMA" id="GGQCFIC"/>
<dbReference type="PRINTS" id="PR00050">
    <property type="entry name" value="COLDSHOCK"/>
</dbReference>
<evidence type="ECO:0000313" key="5">
    <source>
        <dbReference type="Proteomes" id="UP000626109"/>
    </source>
</evidence>
<keyword evidence="6" id="KW-1185">Reference proteome</keyword>
<feature type="domain" description="CSD" evidence="2">
    <location>
        <begin position="2"/>
        <end position="67"/>
    </location>
</feature>
<reference evidence="4" key="1">
    <citation type="submission" date="2021-02" db="EMBL/GenBank/DDBJ databases">
        <authorList>
            <person name="Dougan E. K."/>
            <person name="Rhodes N."/>
            <person name="Thang M."/>
            <person name="Chan C."/>
        </authorList>
    </citation>
    <scope>NUCLEOTIDE SEQUENCE</scope>
</reference>
<dbReference type="OrthoDB" id="422005at2759"/>
<dbReference type="InterPro" id="IPR002059">
    <property type="entry name" value="CSP_DNA-bd"/>
</dbReference>
<dbReference type="InterPro" id="IPR019844">
    <property type="entry name" value="CSD_CS"/>
</dbReference>
<dbReference type="EMBL" id="CAJNNW010036677">
    <property type="protein sequence ID" value="CAE8736581.1"/>
    <property type="molecule type" value="Genomic_DNA"/>
</dbReference>
<sequence length="149" mass="14271">MACQGTVKMWNDEKGFGFIQPSDGSEDVFVHRTALDGSDALEKGDNVSYDSEYDDRKGKTRAVNVSGGTGQSQGGGGGGGGYGGGKGGGDYGGGGGGYGGGKGGGGGGYDSYGGGGGKGGGYDSYGGGGGKGGGYDSYGGGKGKSYNPY</sequence>
<dbReference type="SMART" id="SM00357">
    <property type="entry name" value="CSP"/>
    <property type="match status" value="1"/>
</dbReference>
<dbReference type="EMBL" id="CAJNNV010029999">
    <property type="protein sequence ID" value="CAE8631005.1"/>
    <property type="molecule type" value="Genomic_DNA"/>
</dbReference>
<dbReference type="PROSITE" id="PS51857">
    <property type="entry name" value="CSD_2"/>
    <property type="match status" value="1"/>
</dbReference>
<evidence type="ECO:0000313" key="4">
    <source>
        <dbReference type="EMBL" id="CAE8736581.1"/>
    </source>
</evidence>
<dbReference type="InterPro" id="IPR012340">
    <property type="entry name" value="NA-bd_OB-fold"/>
</dbReference>
<dbReference type="PANTHER" id="PTHR46565">
    <property type="entry name" value="COLD SHOCK DOMAIN PROTEIN 2"/>
    <property type="match status" value="1"/>
</dbReference>
<dbReference type="GO" id="GO:0003676">
    <property type="term" value="F:nucleic acid binding"/>
    <property type="evidence" value="ECO:0007669"/>
    <property type="project" value="InterPro"/>
</dbReference>
<dbReference type="Pfam" id="PF00313">
    <property type="entry name" value="CSD"/>
    <property type="match status" value="1"/>
</dbReference>
<name>A0A813LN24_POLGL</name>
<evidence type="ECO:0000313" key="3">
    <source>
        <dbReference type="EMBL" id="CAE8631005.1"/>
    </source>
</evidence>
<dbReference type="SUPFAM" id="SSF50249">
    <property type="entry name" value="Nucleic acid-binding proteins"/>
    <property type="match status" value="1"/>
</dbReference>